<keyword evidence="4" id="KW-1185">Reference proteome</keyword>
<gene>
    <name evidence="3" type="ORF">RchiOBHm_Chr2g0109111</name>
</gene>
<keyword evidence="2" id="KW-0472">Membrane</keyword>
<name>A0A2P6RPD0_ROSCH</name>
<feature type="region of interest" description="Disordered" evidence="1">
    <location>
        <begin position="41"/>
        <end position="67"/>
    </location>
</feature>
<organism evidence="3 4">
    <name type="scientific">Rosa chinensis</name>
    <name type="common">China rose</name>
    <dbReference type="NCBI Taxonomy" id="74649"/>
    <lineage>
        <taxon>Eukaryota</taxon>
        <taxon>Viridiplantae</taxon>
        <taxon>Streptophyta</taxon>
        <taxon>Embryophyta</taxon>
        <taxon>Tracheophyta</taxon>
        <taxon>Spermatophyta</taxon>
        <taxon>Magnoliopsida</taxon>
        <taxon>eudicotyledons</taxon>
        <taxon>Gunneridae</taxon>
        <taxon>Pentapetalae</taxon>
        <taxon>rosids</taxon>
        <taxon>fabids</taxon>
        <taxon>Rosales</taxon>
        <taxon>Rosaceae</taxon>
        <taxon>Rosoideae</taxon>
        <taxon>Rosoideae incertae sedis</taxon>
        <taxon>Rosa</taxon>
    </lineage>
</organism>
<keyword evidence="2" id="KW-1133">Transmembrane helix</keyword>
<protein>
    <submittedName>
        <fullName evidence="3">Uncharacterized protein</fullName>
    </submittedName>
</protein>
<dbReference type="EMBL" id="PDCK01000040">
    <property type="protein sequence ID" value="PRQ48296.1"/>
    <property type="molecule type" value="Genomic_DNA"/>
</dbReference>
<evidence type="ECO:0000256" key="1">
    <source>
        <dbReference type="SAM" id="MobiDB-lite"/>
    </source>
</evidence>
<evidence type="ECO:0000313" key="4">
    <source>
        <dbReference type="Proteomes" id="UP000238479"/>
    </source>
</evidence>
<sequence length="252" mass="28750">MIIVTNELGNETRNWKLEKTIKSLIDQHRSHYTLLSTSPNHLRERERESGNCNVGLHPRRDDPPNFREAAGEGIITIQASFQTLEEAHIPLQIRPIPLRIGPYEPNPNPLTPPLSLHQNPPARIPRIGPASLRRPYVLEATGDYELIQLSANYGVIVNEKLHWVIEDYNLEFDEEEDPIVAFDLESEEFRRLRLPFPKYVKGVCVRGVMEGLLLLALLLFGSWKGMKTMTRGTCAIALGFPMRLRLSFSSHL</sequence>
<keyword evidence="2" id="KW-0812">Transmembrane</keyword>
<evidence type="ECO:0000313" key="3">
    <source>
        <dbReference type="EMBL" id="PRQ48296.1"/>
    </source>
</evidence>
<comment type="caution">
    <text evidence="3">The sequence shown here is derived from an EMBL/GenBank/DDBJ whole genome shotgun (WGS) entry which is preliminary data.</text>
</comment>
<dbReference type="Gramene" id="PRQ48296">
    <property type="protein sequence ID" value="PRQ48296"/>
    <property type="gene ID" value="RchiOBHm_Chr2g0109111"/>
</dbReference>
<dbReference type="Proteomes" id="UP000238479">
    <property type="component" value="Chromosome 2"/>
</dbReference>
<reference evidence="3 4" key="1">
    <citation type="journal article" date="2018" name="Nat. Genet.">
        <title>The Rosa genome provides new insights in the design of modern roses.</title>
        <authorList>
            <person name="Bendahmane M."/>
        </authorList>
    </citation>
    <scope>NUCLEOTIDE SEQUENCE [LARGE SCALE GENOMIC DNA]</scope>
    <source>
        <strain evidence="4">cv. Old Blush</strain>
    </source>
</reference>
<dbReference type="AlphaFoldDB" id="A0A2P6RPD0"/>
<proteinExistence type="predicted"/>
<feature type="transmembrane region" description="Helical" evidence="2">
    <location>
        <begin position="199"/>
        <end position="221"/>
    </location>
</feature>
<accession>A0A2P6RPD0</accession>
<evidence type="ECO:0000256" key="2">
    <source>
        <dbReference type="SAM" id="Phobius"/>
    </source>
</evidence>